<organism evidence="2 3">
    <name type="scientific">Muribaculum intestinale</name>
    <dbReference type="NCBI Taxonomy" id="1796646"/>
    <lineage>
        <taxon>Bacteria</taxon>
        <taxon>Pseudomonadati</taxon>
        <taxon>Bacteroidota</taxon>
        <taxon>Bacteroidia</taxon>
        <taxon>Bacteroidales</taxon>
        <taxon>Muribaculaceae</taxon>
        <taxon>Muribaculum</taxon>
    </lineage>
</organism>
<name>A0A4S2FUW4_9BACT</name>
<dbReference type="RefSeq" id="WP_135993478.1">
    <property type="nucleotide sequence ID" value="NZ_SRYD01000035.1"/>
</dbReference>
<gene>
    <name evidence="2" type="primary">porQ</name>
    <name evidence="2" type="ORF">E5333_09425</name>
</gene>
<evidence type="ECO:0000313" key="2">
    <source>
        <dbReference type="EMBL" id="TGY73133.1"/>
    </source>
</evidence>
<dbReference type="EMBL" id="SRYD01000035">
    <property type="protein sequence ID" value="TGY73133.1"/>
    <property type="molecule type" value="Genomic_DNA"/>
</dbReference>
<evidence type="ECO:0000313" key="3">
    <source>
        <dbReference type="Proteomes" id="UP000306630"/>
    </source>
</evidence>
<evidence type="ECO:0000256" key="1">
    <source>
        <dbReference type="SAM" id="SignalP"/>
    </source>
</evidence>
<proteinExistence type="predicted"/>
<dbReference type="NCBIfam" id="NF033711">
    <property type="entry name" value="T9SS_PorQ"/>
    <property type="match status" value="1"/>
</dbReference>
<comment type="caution">
    <text evidence="2">The sequence shown here is derived from an EMBL/GenBank/DDBJ whole genome shotgun (WGS) entry which is preliminary data.</text>
</comment>
<keyword evidence="1" id="KW-0732">Signal</keyword>
<feature type="chain" id="PRO_5020659045" evidence="1">
    <location>
        <begin position="25"/>
        <end position="340"/>
    </location>
</feature>
<protein>
    <submittedName>
        <fullName evidence="2">Type IX secretion system protein PorQ</fullName>
    </submittedName>
</protein>
<feature type="signal peptide" evidence="1">
    <location>
        <begin position="1"/>
        <end position="24"/>
    </location>
</feature>
<dbReference type="AlphaFoldDB" id="A0A4S2FUW4"/>
<dbReference type="Proteomes" id="UP000306630">
    <property type="component" value="Unassembled WGS sequence"/>
</dbReference>
<sequence length="340" mass="36794">MTIRNHIISFIVALVAGGMIPLCAADGSTAYNFLNITSSSRIYGLGGVNISIVDDDINSIDQNPGLLGPEVGKQLGLNYMHYVGDANFAGVRYGMAAGEHGAWAAGIQYFGYGDMKAADVAGNITGTFSAKDMAFSATYSHDITGSLRGGITVKGLYSAYESYSAFALATDLGINYYDPDRGVSLSAVVANLGGQIKRFNERYDRMPVDVRLGLSKQLADVPLRLSVTAWNLTKWHLPYYDAGDGSATSEMEEKDSFGSNLFRHLVFGVEWLPSDRLYIGVGYNYKTRTDMGTYSRSFFSGFSACAGINVSRFSVGIALAQPHTGATTFMLNLSTRLWEF</sequence>
<accession>A0A4S2FUW4</accession>
<reference evidence="2 3" key="1">
    <citation type="submission" date="2019-04" db="EMBL/GenBank/DDBJ databases">
        <title>Microbes associate with the intestines of laboratory mice.</title>
        <authorList>
            <person name="Navarre W."/>
            <person name="Wong E."/>
            <person name="Huang K."/>
            <person name="Tropini C."/>
            <person name="Ng K."/>
            <person name="Yu B."/>
        </authorList>
    </citation>
    <scope>NUCLEOTIDE SEQUENCE [LARGE SCALE GENOMIC DNA]</scope>
    <source>
        <strain evidence="2 3">NM06_A21</strain>
    </source>
</reference>
<dbReference type="NCBIfam" id="NF033709">
    <property type="entry name" value="PorV_fam"/>
    <property type="match status" value="1"/>
</dbReference>